<keyword evidence="1" id="KW-0812">Transmembrane</keyword>
<gene>
    <name evidence="2" type="ORF">Ga0074812_12156</name>
</gene>
<reference evidence="3" key="1">
    <citation type="submission" date="2015-11" db="EMBL/GenBank/DDBJ databases">
        <authorList>
            <person name="Varghese N."/>
        </authorList>
    </citation>
    <scope>NUCLEOTIDE SEQUENCE [LARGE SCALE GENOMIC DNA]</scope>
    <source>
        <strain evidence="3">DSM 45899</strain>
    </source>
</reference>
<protein>
    <submittedName>
        <fullName evidence="2">Uncharacterized protein</fullName>
    </submittedName>
</protein>
<dbReference type="EMBL" id="FAOZ01000021">
    <property type="protein sequence ID" value="CUU58680.1"/>
    <property type="molecule type" value="Genomic_DNA"/>
</dbReference>
<feature type="transmembrane region" description="Helical" evidence="1">
    <location>
        <begin position="37"/>
        <end position="55"/>
    </location>
</feature>
<keyword evidence="3" id="KW-1185">Reference proteome</keyword>
<name>A0A0S4QV15_9ACTN</name>
<dbReference type="AlphaFoldDB" id="A0A0S4QV15"/>
<proteinExistence type="predicted"/>
<keyword evidence="1" id="KW-1133">Transmembrane helix</keyword>
<dbReference type="RefSeq" id="WP_091282151.1">
    <property type="nucleotide sequence ID" value="NZ_FAOZ01000021.1"/>
</dbReference>
<evidence type="ECO:0000313" key="2">
    <source>
        <dbReference type="EMBL" id="CUU58680.1"/>
    </source>
</evidence>
<accession>A0A0S4QV15</accession>
<evidence type="ECO:0000256" key="1">
    <source>
        <dbReference type="SAM" id="Phobius"/>
    </source>
</evidence>
<dbReference type="Proteomes" id="UP000198802">
    <property type="component" value="Unassembled WGS sequence"/>
</dbReference>
<evidence type="ECO:0000313" key="3">
    <source>
        <dbReference type="Proteomes" id="UP000198802"/>
    </source>
</evidence>
<keyword evidence="1" id="KW-0472">Membrane</keyword>
<organism evidence="2 3">
    <name type="scientific">Parafrankia irregularis</name>
    <dbReference type="NCBI Taxonomy" id="795642"/>
    <lineage>
        <taxon>Bacteria</taxon>
        <taxon>Bacillati</taxon>
        <taxon>Actinomycetota</taxon>
        <taxon>Actinomycetes</taxon>
        <taxon>Frankiales</taxon>
        <taxon>Frankiaceae</taxon>
        <taxon>Parafrankia</taxon>
    </lineage>
</organism>
<sequence>MARRSYDLHTSGIGYRTRGSDFRTWDQLSRQERRTGLTMLAAIGVVAVVAVWLLVGDETSVGAETGAAAPPTVDVSAELDAWYESTATERATIARAATDVRAFITANDGLSLQPACVTLGEAAQRAAAVTAAPAQAAHQAWSDGAAAYTSAAAVCGNLFDGTKESVPSLLGRTTAALDTADGTWTRLAADLGQPAQTVQPASSG</sequence>